<evidence type="ECO:0000256" key="5">
    <source>
        <dbReference type="ARBA" id="ARBA00023237"/>
    </source>
</evidence>
<evidence type="ECO:0000256" key="2">
    <source>
        <dbReference type="ARBA" id="ARBA00006275"/>
    </source>
</evidence>
<keyword evidence="9" id="KW-1185">Reference proteome</keyword>
<keyword evidence="4" id="KW-0472">Membrane</keyword>
<dbReference type="InterPro" id="IPR033985">
    <property type="entry name" value="SusD-like_N"/>
</dbReference>
<sequence>MKKTIQNTIYTAFLILLTLAGCKKALEVDLPVEVSTAEAVYGSTITASSVMKGVYKRLQGYGPLNDATGTTILTSLLGDEFKANGGSQYQNLPIPLGGRWNDWYRKVIYQVNSVMEGVAASKKLNPGAKDILTGEAKFIRAFSYFNLVNIFGDVPLVLNTDFNTNANIARSPTAKVYEQMVADLLDAQRLLPEKYLKPDLITESTERVVASKFTATALLARVYLYMGQWDKAIAESDKIIGRADLFKLVDLDKVFLMNSPEAIMQFQTGDGPVGEDAMNTAEGRVLIPRQNDNGKYNVPNYWISDFLLNEFEAGDKRKDNWINLIPTNNTAKPIYPIAWKYKVGQNLGPQSEYYMVLRLAEQYLIRAEARAHMGNIGGAFEDLKVIRQRAGLGDSPYANVFEAIAHERYVELFAELGHRWFDLKRTGKLDDRMKIVMPTKQIGNGPVPTWEPFKAVMGIPYTEFKLNPALIGHQNPGYREN</sequence>
<dbReference type="InterPro" id="IPR012944">
    <property type="entry name" value="SusD_RagB_dom"/>
</dbReference>
<dbReference type="Pfam" id="PF14322">
    <property type="entry name" value="SusD-like_3"/>
    <property type="match status" value="1"/>
</dbReference>
<accession>A0A4V2MLQ4</accession>
<organism evidence="8 9">
    <name type="scientific">Pedobacter psychroterrae</name>
    <dbReference type="NCBI Taxonomy" id="2530453"/>
    <lineage>
        <taxon>Bacteria</taxon>
        <taxon>Pseudomonadati</taxon>
        <taxon>Bacteroidota</taxon>
        <taxon>Sphingobacteriia</taxon>
        <taxon>Sphingobacteriales</taxon>
        <taxon>Sphingobacteriaceae</taxon>
        <taxon>Pedobacter</taxon>
    </lineage>
</organism>
<dbReference type="GO" id="GO:0009279">
    <property type="term" value="C:cell outer membrane"/>
    <property type="evidence" value="ECO:0007669"/>
    <property type="project" value="UniProtKB-SubCell"/>
</dbReference>
<evidence type="ECO:0000313" key="8">
    <source>
        <dbReference type="EMBL" id="TCD02917.1"/>
    </source>
</evidence>
<evidence type="ECO:0000313" key="9">
    <source>
        <dbReference type="Proteomes" id="UP000293347"/>
    </source>
</evidence>
<comment type="similarity">
    <text evidence="2">Belongs to the SusD family.</text>
</comment>
<comment type="subcellular location">
    <subcellularLocation>
        <location evidence="1">Cell outer membrane</location>
    </subcellularLocation>
</comment>
<evidence type="ECO:0000256" key="1">
    <source>
        <dbReference type="ARBA" id="ARBA00004442"/>
    </source>
</evidence>
<name>A0A4V2MLQ4_9SPHI</name>
<proteinExistence type="inferred from homology"/>
<dbReference type="RefSeq" id="WP_131593012.1">
    <property type="nucleotide sequence ID" value="NZ_SJSL01000001.1"/>
</dbReference>
<gene>
    <name evidence="8" type="ORF">EZ437_02735</name>
</gene>
<protein>
    <submittedName>
        <fullName evidence="8">RagB/SusD family nutrient uptake outer membrane protein</fullName>
    </submittedName>
</protein>
<dbReference type="AlphaFoldDB" id="A0A4V2MLQ4"/>
<feature type="domain" description="RagB/SusD" evidence="6">
    <location>
        <begin position="346"/>
        <end position="478"/>
    </location>
</feature>
<dbReference type="Proteomes" id="UP000293347">
    <property type="component" value="Unassembled WGS sequence"/>
</dbReference>
<dbReference type="EMBL" id="SJSL01000001">
    <property type="protein sequence ID" value="TCD02917.1"/>
    <property type="molecule type" value="Genomic_DNA"/>
</dbReference>
<evidence type="ECO:0000259" key="6">
    <source>
        <dbReference type="Pfam" id="PF07980"/>
    </source>
</evidence>
<feature type="domain" description="SusD-like N-terminal" evidence="7">
    <location>
        <begin position="99"/>
        <end position="224"/>
    </location>
</feature>
<dbReference type="SUPFAM" id="SSF48452">
    <property type="entry name" value="TPR-like"/>
    <property type="match status" value="1"/>
</dbReference>
<evidence type="ECO:0000256" key="4">
    <source>
        <dbReference type="ARBA" id="ARBA00023136"/>
    </source>
</evidence>
<evidence type="ECO:0000256" key="3">
    <source>
        <dbReference type="ARBA" id="ARBA00022729"/>
    </source>
</evidence>
<dbReference type="PROSITE" id="PS51257">
    <property type="entry name" value="PROKAR_LIPOPROTEIN"/>
    <property type="match status" value="1"/>
</dbReference>
<keyword evidence="5" id="KW-0998">Cell outer membrane</keyword>
<keyword evidence="3" id="KW-0732">Signal</keyword>
<dbReference type="Pfam" id="PF07980">
    <property type="entry name" value="SusD_RagB"/>
    <property type="match status" value="1"/>
</dbReference>
<dbReference type="Gene3D" id="1.25.40.390">
    <property type="match status" value="1"/>
</dbReference>
<comment type="caution">
    <text evidence="8">The sequence shown here is derived from an EMBL/GenBank/DDBJ whole genome shotgun (WGS) entry which is preliminary data.</text>
</comment>
<reference evidence="8 9" key="1">
    <citation type="submission" date="2019-02" db="EMBL/GenBank/DDBJ databases">
        <title>Pedobacter sp. RP-1-14 sp. nov., isolated from Arctic soil.</title>
        <authorList>
            <person name="Dahal R.H."/>
        </authorList>
    </citation>
    <scope>NUCLEOTIDE SEQUENCE [LARGE SCALE GENOMIC DNA]</scope>
    <source>
        <strain evidence="8 9">RP-1-14</strain>
    </source>
</reference>
<evidence type="ECO:0000259" key="7">
    <source>
        <dbReference type="Pfam" id="PF14322"/>
    </source>
</evidence>
<dbReference type="InterPro" id="IPR011990">
    <property type="entry name" value="TPR-like_helical_dom_sf"/>
</dbReference>
<dbReference type="OrthoDB" id="621570at2"/>
<dbReference type="CDD" id="cd08977">
    <property type="entry name" value="SusD"/>
    <property type="match status" value="1"/>
</dbReference>